<dbReference type="PROSITE" id="PS51755">
    <property type="entry name" value="OMPR_PHOB"/>
    <property type="match status" value="1"/>
</dbReference>
<evidence type="ECO:0000256" key="6">
    <source>
        <dbReference type="ARBA" id="ARBA00023163"/>
    </source>
</evidence>
<name>A0A9D2LV10_9FIRM</name>
<keyword evidence="2 8" id="KW-0597">Phosphoprotein</keyword>
<feature type="modified residue" description="4-aspartylphosphate" evidence="8">
    <location>
        <position position="57"/>
    </location>
</feature>
<dbReference type="Proteomes" id="UP000823842">
    <property type="component" value="Unassembled WGS sequence"/>
</dbReference>
<dbReference type="GO" id="GO:0032993">
    <property type="term" value="C:protein-DNA complex"/>
    <property type="evidence" value="ECO:0007669"/>
    <property type="project" value="TreeGrafter"/>
</dbReference>
<accession>A0A9D2LV10</accession>
<comment type="caution">
    <text evidence="12">The sequence shown here is derived from an EMBL/GenBank/DDBJ whole genome shotgun (WGS) entry which is preliminary data.</text>
</comment>
<keyword evidence="6" id="KW-0804">Transcription</keyword>
<evidence type="ECO:0000313" key="13">
    <source>
        <dbReference type="Proteomes" id="UP000823842"/>
    </source>
</evidence>
<dbReference type="InterPro" id="IPR039420">
    <property type="entry name" value="WalR-like"/>
</dbReference>
<dbReference type="GO" id="GO:0000156">
    <property type="term" value="F:phosphorelay response regulator activity"/>
    <property type="evidence" value="ECO:0007669"/>
    <property type="project" value="TreeGrafter"/>
</dbReference>
<evidence type="ECO:0000256" key="7">
    <source>
        <dbReference type="ARBA" id="ARBA00024867"/>
    </source>
</evidence>
<evidence type="ECO:0000256" key="3">
    <source>
        <dbReference type="ARBA" id="ARBA00023012"/>
    </source>
</evidence>
<dbReference type="AlphaFoldDB" id="A0A9D2LV10"/>
<feature type="DNA-binding region" description="OmpR/PhoB-type" evidence="9">
    <location>
        <begin position="129"/>
        <end position="228"/>
    </location>
</feature>
<dbReference type="InterPro" id="IPR011006">
    <property type="entry name" value="CheY-like_superfamily"/>
</dbReference>
<keyword evidence="3" id="KW-0902">Two-component regulatory system</keyword>
<dbReference type="InterPro" id="IPR001789">
    <property type="entry name" value="Sig_transdc_resp-reg_receiver"/>
</dbReference>
<protein>
    <recommendedName>
        <fullName evidence="1">Stage 0 sporulation protein A homolog</fullName>
    </recommendedName>
</protein>
<proteinExistence type="predicted"/>
<sequence>MENKDRKILIVDDEEDLLEMVKMIFERAGYTQILTAASAAEALKLWKETPLDMFILDVRMRGMDGFSLLKEIRRFSKVPVLMLTARGEAEDKFTGFEYGADDYLTKPFLPKELLFRTEAILRRVYPAKEKKIVLDASTVDLEKAQVLRKGNVLSLTAKELQLFEKLYENAGRIVTTGTLCETICGEFWQGYETTLATHIRHLREKIEENPSRPVSLLTVKGLGYRLCVKEENR</sequence>
<evidence type="ECO:0000256" key="4">
    <source>
        <dbReference type="ARBA" id="ARBA00023015"/>
    </source>
</evidence>
<feature type="domain" description="OmpR/PhoB-type" evidence="11">
    <location>
        <begin position="129"/>
        <end position="228"/>
    </location>
</feature>
<dbReference type="EMBL" id="DWYZ01000248">
    <property type="protein sequence ID" value="HJB29749.1"/>
    <property type="molecule type" value="Genomic_DNA"/>
</dbReference>
<dbReference type="InterPro" id="IPR001867">
    <property type="entry name" value="OmpR/PhoB-type_DNA-bd"/>
</dbReference>
<dbReference type="InterPro" id="IPR036388">
    <property type="entry name" value="WH-like_DNA-bd_sf"/>
</dbReference>
<dbReference type="PANTHER" id="PTHR48111">
    <property type="entry name" value="REGULATOR OF RPOS"/>
    <property type="match status" value="1"/>
</dbReference>
<evidence type="ECO:0000256" key="2">
    <source>
        <dbReference type="ARBA" id="ARBA00022553"/>
    </source>
</evidence>
<dbReference type="Pfam" id="PF00072">
    <property type="entry name" value="Response_reg"/>
    <property type="match status" value="1"/>
</dbReference>
<dbReference type="SMART" id="SM00862">
    <property type="entry name" value="Trans_reg_C"/>
    <property type="match status" value="1"/>
</dbReference>
<dbReference type="Gene3D" id="1.10.10.10">
    <property type="entry name" value="Winged helix-like DNA-binding domain superfamily/Winged helix DNA-binding domain"/>
    <property type="match status" value="1"/>
</dbReference>
<keyword evidence="5 9" id="KW-0238">DNA-binding</keyword>
<dbReference type="Pfam" id="PF00486">
    <property type="entry name" value="Trans_reg_C"/>
    <property type="match status" value="1"/>
</dbReference>
<dbReference type="Gene3D" id="6.10.250.690">
    <property type="match status" value="1"/>
</dbReference>
<dbReference type="SMART" id="SM00448">
    <property type="entry name" value="REC"/>
    <property type="match status" value="1"/>
</dbReference>
<evidence type="ECO:0000256" key="8">
    <source>
        <dbReference type="PROSITE-ProRule" id="PRU00169"/>
    </source>
</evidence>
<reference evidence="12" key="2">
    <citation type="submission" date="2021-04" db="EMBL/GenBank/DDBJ databases">
        <authorList>
            <person name="Gilroy R."/>
        </authorList>
    </citation>
    <scope>NUCLEOTIDE SEQUENCE</scope>
    <source>
        <strain evidence="12">ChiSjej1B19-5720</strain>
    </source>
</reference>
<evidence type="ECO:0000313" key="12">
    <source>
        <dbReference type="EMBL" id="HJB29749.1"/>
    </source>
</evidence>
<comment type="function">
    <text evidence="7">May play the central regulatory role in sporulation. It may be an element of the effector pathway responsible for the activation of sporulation genes in response to nutritional stress. Spo0A may act in concert with spo0H (a sigma factor) to control the expression of some genes that are critical to the sporulation process.</text>
</comment>
<dbReference type="GO" id="GO:0006355">
    <property type="term" value="P:regulation of DNA-templated transcription"/>
    <property type="evidence" value="ECO:0007669"/>
    <property type="project" value="InterPro"/>
</dbReference>
<reference evidence="12" key="1">
    <citation type="journal article" date="2021" name="PeerJ">
        <title>Extensive microbial diversity within the chicken gut microbiome revealed by metagenomics and culture.</title>
        <authorList>
            <person name="Gilroy R."/>
            <person name="Ravi A."/>
            <person name="Getino M."/>
            <person name="Pursley I."/>
            <person name="Horton D.L."/>
            <person name="Alikhan N.F."/>
            <person name="Baker D."/>
            <person name="Gharbi K."/>
            <person name="Hall N."/>
            <person name="Watson M."/>
            <person name="Adriaenssens E.M."/>
            <person name="Foster-Nyarko E."/>
            <person name="Jarju S."/>
            <person name="Secka A."/>
            <person name="Antonio M."/>
            <person name="Oren A."/>
            <person name="Chaudhuri R.R."/>
            <person name="La Ragione R."/>
            <person name="Hildebrand F."/>
            <person name="Pallen M.J."/>
        </authorList>
    </citation>
    <scope>NUCLEOTIDE SEQUENCE</scope>
    <source>
        <strain evidence="12">ChiSjej1B19-5720</strain>
    </source>
</reference>
<dbReference type="SUPFAM" id="SSF52172">
    <property type="entry name" value="CheY-like"/>
    <property type="match status" value="1"/>
</dbReference>
<feature type="domain" description="Response regulatory" evidence="10">
    <location>
        <begin position="7"/>
        <end position="121"/>
    </location>
</feature>
<dbReference type="PANTHER" id="PTHR48111:SF40">
    <property type="entry name" value="PHOSPHATE REGULON TRANSCRIPTIONAL REGULATORY PROTEIN PHOB"/>
    <property type="match status" value="1"/>
</dbReference>
<gene>
    <name evidence="12" type="ORF">IAA06_13300</name>
</gene>
<dbReference type="GO" id="GO:0005829">
    <property type="term" value="C:cytosol"/>
    <property type="evidence" value="ECO:0007669"/>
    <property type="project" value="TreeGrafter"/>
</dbReference>
<evidence type="ECO:0000256" key="9">
    <source>
        <dbReference type="PROSITE-ProRule" id="PRU01091"/>
    </source>
</evidence>
<dbReference type="CDD" id="cd17574">
    <property type="entry name" value="REC_OmpR"/>
    <property type="match status" value="1"/>
</dbReference>
<evidence type="ECO:0000259" key="11">
    <source>
        <dbReference type="PROSITE" id="PS51755"/>
    </source>
</evidence>
<dbReference type="Gene3D" id="3.40.50.2300">
    <property type="match status" value="1"/>
</dbReference>
<evidence type="ECO:0000256" key="1">
    <source>
        <dbReference type="ARBA" id="ARBA00018672"/>
    </source>
</evidence>
<evidence type="ECO:0000259" key="10">
    <source>
        <dbReference type="PROSITE" id="PS50110"/>
    </source>
</evidence>
<dbReference type="PROSITE" id="PS50110">
    <property type="entry name" value="RESPONSE_REGULATORY"/>
    <property type="match status" value="1"/>
</dbReference>
<evidence type="ECO:0000256" key="5">
    <source>
        <dbReference type="ARBA" id="ARBA00023125"/>
    </source>
</evidence>
<organism evidence="12 13">
    <name type="scientific">Candidatus Blautia faecavium</name>
    <dbReference type="NCBI Taxonomy" id="2838487"/>
    <lineage>
        <taxon>Bacteria</taxon>
        <taxon>Bacillati</taxon>
        <taxon>Bacillota</taxon>
        <taxon>Clostridia</taxon>
        <taxon>Lachnospirales</taxon>
        <taxon>Lachnospiraceae</taxon>
        <taxon>Blautia</taxon>
    </lineage>
</organism>
<dbReference type="CDD" id="cd00383">
    <property type="entry name" value="trans_reg_C"/>
    <property type="match status" value="1"/>
</dbReference>
<dbReference type="GO" id="GO:0000976">
    <property type="term" value="F:transcription cis-regulatory region binding"/>
    <property type="evidence" value="ECO:0007669"/>
    <property type="project" value="TreeGrafter"/>
</dbReference>
<keyword evidence="4" id="KW-0805">Transcription regulation</keyword>